<dbReference type="InterPro" id="IPR013573">
    <property type="entry name" value="Tscrpt_reg_YcdC_C"/>
</dbReference>
<dbReference type="InterPro" id="IPR036271">
    <property type="entry name" value="Tet_transcr_reg_TetR-rel_C_sf"/>
</dbReference>
<proteinExistence type="predicted"/>
<dbReference type="InterPro" id="IPR001647">
    <property type="entry name" value="HTH_TetR"/>
</dbReference>
<evidence type="ECO:0000313" key="5">
    <source>
        <dbReference type="Proteomes" id="UP000306791"/>
    </source>
</evidence>
<dbReference type="SUPFAM" id="SSF46689">
    <property type="entry name" value="Homeodomain-like"/>
    <property type="match status" value="1"/>
</dbReference>
<dbReference type="EMBL" id="VANI01000011">
    <property type="protein sequence ID" value="TLM77000.1"/>
    <property type="molecule type" value="Genomic_DNA"/>
</dbReference>
<accession>A0ABY2UGW4</accession>
<dbReference type="PRINTS" id="PR00455">
    <property type="entry name" value="HTHTETR"/>
</dbReference>
<evidence type="ECO:0000259" key="3">
    <source>
        <dbReference type="PROSITE" id="PS50977"/>
    </source>
</evidence>
<feature type="domain" description="HTH tetR-type" evidence="3">
    <location>
        <begin position="17"/>
        <end position="77"/>
    </location>
</feature>
<evidence type="ECO:0000313" key="4">
    <source>
        <dbReference type="EMBL" id="TLM77000.1"/>
    </source>
</evidence>
<dbReference type="Gene3D" id="1.10.357.10">
    <property type="entry name" value="Tetracycline Repressor, domain 2"/>
    <property type="match status" value="1"/>
</dbReference>
<protein>
    <submittedName>
        <fullName evidence="4">TetR family transcriptional regulator</fullName>
    </submittedName>
</protein>
<name>A0ABY2UGW4_9GAMM</name>
<organism evidence="4 5">
    <name type="scientific">Microbulbifer harenosus</name>
    <dbReference type="NCBI Taxonomy" id="2576840"/>
    <lineage>
        <taxon>Bacteria</taxon>
        <taxon>Pseudomonadati</taxon>
        <taxon>Pseudomonadota</taxon>
        <taxon>Gammaproteobacteria</taxon>
        <taxon>Cellvibrionales</taxon>
        <taxon>Microbulbiferaceae</taxon>
        <taxon>Microbulbifer</taxon>
    </lineage>
</organism>
<dbReference type="SUPFAM" id="SSF48498">
    <property type="entry name" value="Tetracyclin repressor-like, C-terminal domain"/>
    <property type="match status" value="1"/>
</dbReference>
<dbReference type="Pfam" id="PF00440">
    <property type="entry name" value="TetR_N"/>
    <property type="match status" value="1"/>
</dbReference>
<sequence length="211" mass="24198">MPDRKKPGTARKSDIREANTRQIIAAAEVLFSEKGFNGTSTQEIADKAGLPKANVHYYFKTKADLYTVVLRDVLEGWEKDAEIFNHSSDPEEVLRSYIRAKMEHSFSRPKGSRMWALEVIQGGPVMGKEIRKALISCDVTVLQRIQSWIDEGRIQAVSPQSLLNMIWATTQYYADYDYQIRILNDNKRLTKVQREEAIEDVIRLILHGVLK</sequence>
<gene>
    <name evidence="4" type="ORF">FDY93_11615</name>
</gene>
<keyword evidence="5" id="KW-1185">Reference proteome</keyword>
<evidence type="ECO:0000256" key="2">
    <source>
        <dbReference type="PROSITE-ProRule" id="PRU00335"/>
    </source>
</evidence>
<keyword evidence="1 2" id="KW-0238">DNA-binding</keyword>
<dbReference type="PANTHER" id="PTHR30055:SF196">
    <property type="entry name" value="HTH-TYPE TRANSCRIPTIONAL REGULATOR RUTR"/>
    <property type="match status" value="1"/>
</dbReference>
<feature type="DNA-binding region" description="H-T-H motif" evidence="2">
    <location>
        <begin position="40"/>
        <end position="59"/>
    </location>
</feature>
<reference evidence="4 5" key="1">
    <citation type="submission" date="2019-05" db="EMBL/GenBank/DDBJ databases">
        <title>Microbulbifer harenosus sp. nov., an alginate-degrading bacterium isolated from coastal sand.</title>
        <authorList>
            <person name="Huang H."/>
            <person name="Mo K."/>
            <person name="Bao S."/>
        </authorList>
    </citation>
    <scope>NUCLEOTIDE SEQUENCE [LARGE SCALE GENOMIC DNA]</scope>
    <source>
        <strain evidence="4 5">HB161719</strain>
    </source>
</reference>
<dbReference type="PANTHER" id="PTHR30055">
    <property type="entry name" value="HTH-TYPE TRANSCRIPTIONAL REGULATOR RUTR"/>
    <property type="match status" value="1"/>
</dbReference>
<dbReference type="Pfam" id="PF08362">
    <property type="entry name" value="TetR_C_3"/>
    <property type="match status" value="1"/>
</dbReference>
<dbReference type="Proteomes" id="UP000306791">
    <property type="component" value="Unassembled WGS sequence"/>
</dbReference>
<dbReference type="RefSeq" id="WP_138235908.1">
    <property type="nucleotide sequence ID" value="NZ_CP185860.1"/>
</dbReference>
<comment type="caution">
    <text evidence="4">The sequence shown here is derived from an EMBL/GenBank/DDBJ whole genome shotgun (WGS) entry which is preliminary data.</text>
</comment>
<dbReference type="Gene3D" id="1.10.10.60">
    <property type="entry name" value="Homeodomain-like"/>
    <property type="match status" value="1"/>
</dbReference>
<dbReference type="PROSITE" id="PS50977">
    <property type="entry name" value="HTH_TETR_2"/>
    <property type="match status" value="1"/>
</dbReference>
<dbReference type="InterPro" id="IPR050109">
    <property type="entry name" value="HTH-type_TetR-like_transc_reg"/>
</dbReference>
<evidence type="ECO:0000256" key="1">
    <source>
        <dbReference type="ARBA" id="ARBA00023125"/>
    </source>
</evidence>
<dbReference type="InterPro" id="IPR009057">
    <property type="entry name" value="Homeodomain-like_sf"/>
</dbReference>